<keyword evidence="1" id="KW-0456">Lyase</keyword>
<dbReference type="SUPFAM" id="SSF51556">
    <property type="entry name" value="Metallo-dependent hydrolases"/>
    <property type="match status" value="1"/>
</dbReference>
<dbReference type="Proteomes" id="UP001549320">
    <property type="component" value="Unassembled WGS sequence"/>
</dbReference>
<dbReference type="PANTHER" id="PTHR21240">
    <property type="entry name" value="2-AMINO-3-CARBOXYLMUCONATE-6-SEMIALDEHYDE DECARBOXYLASE"/>
    <property type="match status" value="1"/>
</dbReference>
<dbReference type="RefSeq" id="WP_354443558.1">
    <property type="nucleotide sequence ID" value="NZ_JBEPSH010000004.1"/>
</dbReference>
<dbReference type="InterPro" id="IPR032465">
    <property type="entry name" value="ACMSD"/>
</dbReference>
<reference evidence="3 4" key="1">
    <citation type="submission" date="2024-06" db="EMBL/GenBank/DDBJ databases">
        <title>Sorghum-associated microbial communities from plants grown in Nebraska, USA.</title>
        <authorList>
            <person name="Schachtman D."/>
        </authorList>
    </citation>
    <scope>NUCLEOTIDE SEQUENCE [LARGE SCALE GENOMIC DNA]</scope>
    <source>
        <strain evidence="3 4">2709</strain>
    </source>
</reference>
<proteinExistence type="predicted"/>
<dbReference type="GO" id="GO:0016787">
    <property type="term" value="F:hydrolase activity"/>
    <property type="evidence" value="ECO:0007669"/>
    <property type="project" value="UniProtKB-KW"/>
</dbReference>
<dbReference type="PANTHER" id="PTHR21240:SF28">
    <property type="entry name" value="ISO-OROTATE DECARBOXYLASE (EUROFUNG)"/>
    <property type="match status" value="1"/>
</dbReference>
<evidence type="ECO:0000259" key="2">
    <source>
        <dbReference type="Pfam" id="PF04909"/>
    </source>
</evidence>
<evidence type="ECO:0000313" key="3">
    <source>
        <dbReference type="EMBL" id="MET4577304.1"/>
    </source>
</evidence>
<evidence type="ECO:0000256" key="1">
    <source>
        <dbReference type="ARBA" id="ARBA00023239"/>
    </source>
</evidence>
<organism evidence="3 4">
    <name type="scientific">Ottowia thiooxydans</name>
    <dbReference type="NCBI Taxonomy" id="219182"/>
    <lineage>
        <taxon>Bacteria</taxon>
        <taxon>Pseudomonadati</taxon>
        <taxon>Pseudomonadota</taxon>
        <taxon>Betaproteobacteria</taxon>
        <taxon>Burkholderiales</taxon>
        <taxon>Comamonadaceae</taxon>
        <taxon>Ottowia</taxon>
    </lineage>
</organism>
<dbReference type="InterPro" id="IPR032466">
    <property type="entry name" value="Metal_Hydrolase"/>
</dbReference>
<gene>
    <name evidence="3" type="ORF">ABIE13_002415</name>
</gene>
<evidence type="ECO:0000313" key="4">
    <source>
        <dbReference type="Proteomes" id="UP001549320"/>
    </source>
</evidence>
<dbReference type="Gene3D" id="3.20.20.140">
    <property type="entry name" value="Metal-dependent hydrolases"/>
    <property type="match status" value="1"/>
</dbReference>
<dbReference type="InterPro" id="IPR006680">
    <property type="entry name" value="Amidohydro-rel"/>
</dbReference>
<keyword evidence="3" id="KW-0378">Hydrolase</keyword>
<comment type="caution">
    <text evidence="3">The sequence shown here is derived from an EMBL/GenBank/DDBJ whole genome shotgun (WGS) entry which is preliminary data.</text>
</comment>
<name>A0ABV2Q8F4_9BURK</name>
<accession>A0ABV2Q8F4</accession>
<feature type="domain" description="Amidohydrolase-related" evidence="2">
    <location>
        <begin position="4"/>
        <end position="362"/>
    </location>
</feature>
<dbReference type="Pfam" id="PF04909">
    <property type="entry name" value="Amidohydro_2"/>
    <property type="match status" value="1"/>
</dbReference>
<sequence length="372" mass="42022">MIVIDADAHVMESEQTWAYLEPEFYARRPVVVTLPEDTSLGVFNAAWLIDEQIQVFGASPAVGTRSLRKSYSLDSQNLWGTDARLKDMDQRKTDYQVVHPTFALLNLCEDVVLEAALMRSYNTFMAEKYKESGGRLLYAAMVPFRSPELAVKEIQRVVAMGGAVAIYVRGLEWDRPLHDRLFYPIYEEAQRHDLAISVHVGSGSPKMRSVFSSQERIRGEEPFWPGGMKRLIGPMTVQFGFYSLAETSLSIDFPKLRWGFLEATGSEWLLGAVGALERAGKGHSRRLFDEGRIFVSVEPSEDFAYMANRFGSDFMVFGSDMPHQDEAAHGNLVEEFSAPAEKLGDEFKQKLFWRNAARLYAFTPKSFVPNPA</sequence>
<protein>
    <submittedName>
        <fullName evidence="3">TIM-barrel fold metal-dependent hydrolase</fullName>
    </submittedName>
</protein>
<dbReference type="EMBL" id="JBEPSH010000004">
    <property type="protein sequence ID" value="MET4577304.1"/>
    <property type="molecule type" value="Genomic_DNA"/>
</dbReference>
<keyword evidence="4" id="KW-1185">Reference proteome</keyword>